<dbReference type="InterPro" id="IPR022770">
    <property type="entry name" value="IucA/IucC-like_C"/>
</dbReference>
<accession>Q0G363</accession>
<evidence type="ECO:0000259" key="2">
    <source>
        <dbReference type="Pfam" id="PF04183"/>
    </source>
</evidence>
<reference evidence="4 5" key="1">
    <citation type="journal article" date="2010" name="J. Bacteriol.">
        <title>Genome sequence of Fulvimarina pelagi HTCC2506T, a Mn(II)-oxidizing alphaproteobacterium possessing an aerobic anoxygenic photosynthetic gene cluster and Xanthorhodopsin.</title>
        <authorList>
            <person name="Kang I."/>
            <person name="Oh H.M."/>
            <person name="Lim S.I."/>
            <person name="Ferriera S."/>
            <person name="Giovannoni S.J."/>
            <person name="Cho J.C."/>
        </authorList>
    </citation>
    <scope>NUCLEOTIDE SEQUENCE [LARGE SCALE GENOMIC DNA]</scope>
    <source>
        <strain evidence="4 5">HTCC2506</strain>
    </source>
</reference>
<keyword evidence="5" id="KW-1185">Reference proteome</keyword>
<evidence type="ECO:0000313" key="5">
    <source>
        <dbReference type="Proteomes" id="UP000004310"/>
    </source>
</evidence>
<sequence length="580" mass="64376">MTLVLDRPGPQGAASRVLAQLVSAALYERLVTLEALGRRGKDGAVQVRFSVGRHLVEADVFDGAFGRRRVVPASVRIDGRLPGPDAVLDILDSLSPEPDRRESLHAEFSRTTTGLAVAMEQAPENRRSLPLDELDAAIYEGHPYHPAFRGRLGFTAEDDRCFGPEAGADFRLRWLLVAKNRMTETGDVADEPSSWAEFAGAGVAKAAEARAGRLAKQWRLLPVHPWQWEHNLRELVAPGIALGEIVDLGEIGERYRASQSLRTLFNADRRNAPHLKLPLDVVNTSVARTLDAHWALAAPAISDWLERLVLSDDWLSGSGRLVILREFSASILDRHRESAEHTGMIRRENPAKALEPGETAVPLNALMTIEADGEHFVQPWIDRYGVEAYADRLIEVVFLPLAHLLIAHGVAAEAHGQNVILVHRDGWPVRIALRDLSDNLEWVPGFLRDVPPLPDFAAIDPTFADATPNRFYWMESVEDLRWLFMDAVLIFSMSEISFLFESRYGFAEATFYDRVARAIRDHVRGFGLEARFAQLGFDAPQIVTDTLLSAKLGRMPDEPLRVPNPLSRCLAARPVTGALA</sequence>
<dbReference type="GO" id="GO:0019290">
    <property type="term" value="P:siderophore biosynthetic process"/>
    <property type="evidence" value="ECO:0007669"/>
    <property type="project" value="InterPro"/>
</dbReference>
<evidence type="ECO:0000313" key="4">
    <source>
        <dbReference type="EMBL" id="EAU41968.1"/>
    </source>
</evidence>
<feature type="domain" description="Aerobactin siderophore biosynthesis IucA/IucC N-terminal" evidence="2">
    <location>
        <begin position="132"/>
        <end position="367"/>
    </location>
</feature>
<dbReference type="eggNOG" id="COG4264">
    <property type="taxonomic scope" value="Bacteria"/>
</dbReference>
<dbReference type="InterPro" id="IPR007310">
    <property type="entry name" value="Aerobactin_biosyn_IucA/IucC_N"/>
</dbReference>
<name>Q0G363_9HYPH</name>
<dbReference type="Gene3D" id="1.10.510.40">
    <property type="match status" value="1"/>
</dbReference>
<dbReference type="RefSeq" id="WP_007068341.1">
    <property type="nucleotide sequence ID" value="NZ_DS022272.1"/>
</dbReference>
<dbReference type="Pfam" id="PF06276">
    <property type="entry name" value="FhuF"/>
    <property type="match status" value="1"/>
</dbReference>
<dbReference type="InterPro" id="IPR037455">
    <property type="entry name" value="LucA/IucC-like"/>
</dbReference>
<dbReference type="PANTHER" id="PTHR34384">
    <property type="entry name" value="L-2,3-DIAMINOPROPANOATE--CITRATE LIGASE"/>
    <property type="match status" value="1"/>
</dbReference>
<dbReference type="AlphaFoldDB" id="Q0G363"/>
<dbReference type="PANTHER" id="PTHR34384:SF6">
    <property type="entry name" value="STAPHYLOFERRIN B SYNTHASE"/>
    <property type="match status" value="1"/>
</dbReference>
<dbReference type="Proteomes" id="UP000004310">
    <property type="component" value="Unassembled WGS sequence"/>
</dbReference>
<organism evidence="4 5">
    <name type="scientific">Fulvimarina pelagi HTCC2506</name>
    <dbReference type="NCBI Taxonomy" id="314231"/>
    <lineage>
        <taxon>Bacteria</taxon>
        <taxon>Pseudomonadati</taxon>
        <taxon>Pseudomonadota</taxon>
        <taxon>Alphaproteobacteria</taxon>
        <taxon>Hyphomicrobiales</taxon>
        <taxon>Aurantimonadaceae</taxon>
        <taxon>Fulvimarina</taxon>
    </lineage>
</organism>
<protein>
    <submittedName>
        <fullName evidence="4">Possible Rhizobactin siderophore biosynthesis protein RhsF</fullName>
    </submittedName>
</protein>
<dbReference type="Gene3D" id="6.10.250.3370">
    <property type="match status" value="1"/>
</dbReference>
<dbReference type="STRING" id="217511.GCA_001463845_03384"/>
<feature type="domain" description="Aerobactin siderophore biosynthesis IucA/IucC-like C-terminal" evidence="3">
    <location>
        <begin position="388"/>
        <end position="553"/>
    </location>
</feature>
<dbReference type="HOGENOM" id="CLU_018524_0_1_5"/>
<dbReference type="EMBL" id="AATP01000002">
    <property type="protein sequence ID" value="EAU41968.1"/>
    <property type="molecule type" value="Genomic_DNA"/>
</dbReference>
<dbReference type="Pfam" id="PF04183">
    <property type="entry name" value="IucA_IucC"/>
    <property type="match status" value="1"/>
</dbReference>
<evidence type="ECO:0000256" key="1">
    <source>
        <dbReference type="ARBA" id="ARBA00004924"/>
    </source>
</evidence>
<proteinExistence type="predicted"/>
<evidence type="ECO:0000259" key="3">
    <source>
        <dbReference type="Pfam" id="PF06276"/>
    </source>
</evidence>
<comment type="caution">
    <text evidence="4">The sequence shown here is derived from an EMBL/GenBank/DDBJ whole genome shotgun (WGS) entry which is preliminary data.</text>
</comment>
<dbReference type="GO" id="GO:0016881">
    <property type="term" value="F:acid-amino acid ligase activity"/>
    <property type="evidence" value="ECO:0007669"/>
    <property type="project" value="UniProtKB-ARBA"/>
</dbReference>
<comment type="pathway">
    <text evidence="1">Siderophore biosynthesis.</text>
</comment>
<gene>
    <name evidence="4" type="ORF">FP2506_16084</name>
</gene>